<dbReference type="RefSeq" id="WP_033429893.1">
    <property type="nucleotide sequence ID" value="NZ_CP034550.1"/>
</dbReference>
<sequence>MRILSTLIAPDAGRRSSRATTSFTPVTDILRGPLISTPIGDSGYRTVGRCVLPAVVGYAWSRALFNRDPSR</sequence>
<dbReference type="AlphaFoldDB" id="A0A5Q0GRM4"/>
<keyword evidence="2" id="KW-1185">Reference proteome</keyword>
<dbReference type="OrthoDB" id="670210at2"/>
<dbReference type="EMBL" id="CP034550">
    <property type="protein sequence ID" value="QFZ16573.1"/>
    <property type="molecule type" value="Genomic_DNA"/>
</dbReference>
<reference evidence="2" key="1">
    <citation type="journal article" date="2021" name="Curr. Microbiol.">
        <title>Complete genome of nocamycin-producing strain Saccharothrix syringae NRRL B-16468 reveals the biosynthetic potential for secondary metabolites.</title>
        <authorList>
            <person name="Mo X."/>
            <person name="Yang S."/>
        </authorList>
    </citation>
    <scope>NUCLEOTIDE SEQUENCE [LARGE SCALE GENOMIC DNA]</scope>
    <source>
        <strain evidence="2">ATCC 51364 / DSM 43886 / JCM 6844 / KCTC 9398 / NBRC 14523 / NRRL B-16468 / INA 2240</strain>
    </source>
</reference>
<proteinExistence type="predicted"/>
<name>A0A5Q0GRM4_SACSY</name>
<protein>
    <submittedName>
        <fullName evidence="1">Uncharacterized protein</fullName>
    </submittedName>
</protein>
<accession>A0A5Q0GRM4</accession>
<evidence type="ECO:0000313" key="2">
    <source>
        <dbReference type="Proteomes" id="UP000325787"/>
    </source>
</evidence>
<organism evidence="1 2">
    <name type="scientific">Saccharothrix syringae</name>
    <name type="common">Nocardiopsis syringae</name>
    <dbReference type="NCBI Taxonomy" id="103733"/>
    <lineage>
        <taxon>Bacteria</taxon>
        <taxon>Bacillati</taxon>
        <taxon>Actinomycetota</taxon>
        <taxon>Actinomycetes</taxon>
        <taxon>Pseudonocardiales</taxon>
        <taxon>Pseudonocardiaceae</taxon>
        <taxon>Saccharothrix</taxon>
    </lineage>
</organism>
<gene>
    <name evidence="1" type="ORF">EKG83_03005</name>
</gene>
<dbReference type="KEGG" id="ssyi:EKG83_03005"/>
<dbReference type="Proteomes" id="UP000325787">
    <property type="component" value="Chromosome"/>
</dbReference>
<evidence type="ECO:0000313" key="1">
    <source>
        <dbReference type="EMBL" id="QFZ16573.1"/>
    </source>
</evidence>